<evidence type="ECO:0000256" key="1">
    <source>
        <dbReference type="SAM" id="MobiDB-lite"/>
    </source>
</evidence>
<sequence length="188" mass="20835">MFTQQPSITVSGADVDSVEEGDGGEIEVTWEKFEFSEILVGSLESPEAVVFIHYDSFEGGSVDNGAAVAVALERLKELDLKKTLLAFTAPDEPSHEEPYWGFGFRFFEKEFKDVLESADVIVTFDSVGLSSPLALRDKKSLEDLLPLEDKGLLEKAVGVTSDWDKLFEIYHSDLDTPDKVDYSKTVEA</sequence>
<keyword evidence="3" id="KW-1185">Reference proteome</keyword>
<dbReference type="SUPFAM" id="SSF53187">
    <property type="entry name" value="Zn-dependent exopeptidases"/>
    <property type="match status" value="1"/>
</dbReference>
<feature type="compositionally biased region" description="Polar residues" evidence="1">
    <location>
        <begin position="1"/>
        <end position="10"/>
    </location>
</feature>
<dbReference type="AlphaFoldDB" id="A8AAE9"/>
<gene>
    <name evidence="2" type="ordered locus">Igni_0719</name>
</gene>
<dbReference type="HOGENOM" id="CLU_1438105_0_0_2"/>
<dbReference type="Proteomes" id="UP000000262">
    <property type="component" value="Chromosome"/>
</dbReference>
<dbReference type="Gene3D" id="3.40.630.10">
    <property type="entry name" value="Zn peptidases"/>
    <property type="match status" value="1"/>
</dbReference>
<accession>A8AAE9</accession>
<protein>
    <recommendedName>
        <fullName evidence="4">Peptidase M28 domain-containing protein</fullName>
    </recommendedName>
</protein>
<dbReference type="STRING" id="453591.Igni_0719"/>
<dbReference type="KEGG" id="iho:Igni_0719"/>
<dbReference type="eggNOG" id="arCOG02960">
    <property type="taxonomic scope" value="Archaea"/>
</dbReference>
<evidence type="ECO:0000313" key="3">
    <source>
        <dbReference type="Proteomes" id="UP000000262"/>
    </source>
</evidence>
<feature type="region of interest" description="Disordered" evidence="1">
    <location>
        <begin position="1"/>
        <end position="21"/>
    </location>
</feature>
<reference evidence="2 3" key="1">
    <citation type="journal article" date="2008" name="Genome Biol.">
        <title>A genomic analysis of the archaeal system Ignicoccus hospitalis-Nanoarchaeum equitans.</title>
        <authorList>
            <person name="Podar M."/>
            <person name="Anderson I."/>
            <person name="Makarova K.S."/>
            <person name="Elkins J.G."/>
            <person name="Ivanova N."/>
            <person name="Wall M.A."/>
            <person name="Lykidis A."/>
            <person name="Mavromatis K."/>
            <person name="Sun H."/>
            <person name="Hudson M.E."/>
            <person name="Chen W."/>
            <person name="Deciu C."/>
            <person name="Hutchison D."/>
            <person name="Eads J.R."/>
            <person name="Anderson A."/>
            <person name="Fernandes F."/>
            <person name="Szeto E."/>
            <person name="Lapidus A."/>
            <person name="Kyrpides N.C."/>
            <person name="Saier M.H.Jr."/>
            <person name="Richardson P.M."/>
            <person name="Rachel R."/>
            <person name="Huber H."/>
            <person name="Eisen J.A."/>
            <person name="Koonin E.V."/>
            <person name="Keller M."/>
            <person name="Stetter K.O."/>
        </authorList>
    </citation>
    <scope>NUCLEOTIDE SEQUENCE [LARGE SCALE GENOMIC DNA]</scope>
    <source>
        <strain evidence="3">KIN4/I / DSM 18386 / JCM 14125</strain>
    </source>
</reference>
<organism evidence="2 3">
    <name type="scientific">Ignicoccus hospitalis (strain KIN4/I / DSM 18386 / JCM 14125)</name>
    <dbReference type="NCBI Taxonomy" id="453591"/>
    <lineage>
        <taxon>Archaea</taxon>
        <taxon>Thermoproteota</taxon>
        <taxon>Thermoprotei</taxon>
        <taxon>Desulfurococcales</taxon>
        <taxon>Desulfurococcaceae</taxon>
        <taxon>Ignicoccus</taxon>
    </lineage>
</organism>
<proteinExistence type="predicted"/>
<evidence type="ECO:0000313" key="2">
    <source>
        <dbReference type="EMBL" id="ABU81901.1"/>
    </source>
</evidence>
<evidence type="ECO:0008006" key="4">
    <source>
        <dbReference type="Google" id="ProtNLM"/>
    </source>
</evidence>
<dbReference type="EMBL" id="CP000816">
    <property type="protein sequence ID" value="ABU81901.1"/>
    <property type="molecule type" value="Genomic_DNA"/>
</dbReference>
<name>A8AAE9_IGNH4</name>